<reference evidence="12 13" key="1">
    <citation type="journal article" date="2019" name="Nat. Microbiol.">
        <title>Mediterranean grassland soil C-N compound turnover is dependent on rainfall and depth, and is mediated by genomically divergent microorganisms.</title>
        <authorList>
            <person name="Diamond S."/>
            <person name="Andeer P.F."/>
            <person name="Li Z."/>
            <person name="Crits-Christoph A."/>
            <person name="Burstein D."/>
            <person name="Anantharaman K."/>
            <person name="Lane K.R."/>
            <person name="Thomas B.C."/>
            <person name="Pan C."/>
            <person name="Northen T.R."/>
            <person name="Banfield J.F."/>
        </authorList>
    </citation>
    <scope>NUCLEOTIDE SEQUENCE [LARGE SCALE GENOMIC DNA]</scope>
    <source>
        <strain evidence="12">NP_2</strain>
    </source>
</reference>
<dbReference type="SUPFAM" id="SSF51366">
    <property type="entry name" value="Ribulose-phoshate binding barrel"/>
    <property type="match status" value="1"/>
</dbReference>
<evidence type="ECO:0000256" key="5">
    <source>
        <dbReference type="ARBA" id="ARBA00022272"/>
    </source>
</evidence>
<dbReference type="InterPro" id="IPR011060">
    <property type="entry name" value="RibuloseP-bd_barrel"/>
</dbReference>
<dbReference type="CDD" id="cd00405">
    <property type="entry name" value="PRAI"/>
    <property type="match status" value="1"/>
</dbReference>
<dbReference type="NCBIfam" id="NF002298">
    <property type="entry name" value="PRK01222.1-4"/>
    <property type="match status" value="1"/>
</dbReference>
<dbReference type="GO" id="GO:0004640">
    <property type="term" value="F:phosphoribosylanthranilate isomerase activity"/>
    <property type="evidence" value="ECO:0007669"/>
    <property type="project" value="UniProtKB-UniRule"/>
</dbReference>
<comment type="catalytic activity">
    <reaction evidence="1 10">
        <text>N-(5-phospho-beta-D-ribosyl)anthranilate = 1-(2-carboxyphenylamino)-1-deoxy-D-ribulose 5-phosphate</text>
        <dbReference type="Rhea" id="RHEA:21540"/>
        <dbReference type="ChEBI" id="CHEBI:18277"/>
        <dbReference type="ChEBI" id="CHEBI:58613"/>
        <dbReference type="EC" id="5.3.1.24"/>
    </reaction>
</comment>
<evidence type="ECO:0000256" key="8">
    <source>
        <dbReference type="ARBA" id="ARBA00023141"/>
    </source>
</evidence>
<feature type="domain" description="N-(5'phosphoribosyl) anthranilate isomerase (PRAI)" evidence="11">
    <location>
        <begin position="4"/>
        <end position="196"/>
    </location>
</feature>
<dbReference type="AlphaFoldDB" id="A0A537LQZ6"/>
<evidence type="ECO:0000256" key="2">
    <source>
        <dbReference type="ARBA" id="ARBA00004664"/>
    </source>
</evidence>
<dbReference type="GO" id="GO:0000162">
    <property type="term" value="P:L-tryptophan biosynthetic process"/>
    <property type="evidence" value="ECO:0007669"/>
    <property type="project" value="UniProtKB-UniRule"/>
</dbReference>
<evidence type="ECO:0000256" key="3">
    <source>
        <dbReference type="ARBA" id="ARBA00007571"/>
    </source>
</evidence>
<dbReference type="InterPro" id="IPR013785">
    <property type="entry name" value="Aldolase_TIM"/>
</dbReference>
<dbReference type="UniPathway" id="UPA00035">
    <property type="reaction ID" value="UER00042"/>
</dbReference>
<gene>
    <name evidence="10" type="primary">trpF</name>
    <name evidence="12" type="ORF">E6G99_00490</name>
</gene>
<evidence type="ECO:0000313" key="12">
    <source>
        <dbReference type="EMBL" id="TMJ10441.1"/>
    </source>
</evidence>
<keyword evidence="6 10" id="KW-0028">Amino-acid biosynthesis</keyword>
<evidence type="ECO:0000256" key="6">
    <source>
        <dbReference type="ARBA" id="ARBA00022605"/>
    </source>
</evidence>
<name>A0A537LQZ6_9BACT</name>
<proteinExistence type="inferred from homology"/>
<dbReference type="HAMAP" id="MF_00135">
    <property type="entry name" value="PRAI"/>
    <property type="match status" value="1"/>
</dbReference>
<dbReference type="InterPro" id="IPR044643">
    <property type="entry name" value="TrpF_fam"/>
</dbReference>
<dbReference type="InterPro" id="IPR001240">
    <property type="entry name" value="PRAI_dom"/>
</dbReference>
<dbReference type="PANTHER" id="PTHR42894">
    <property type="entry name" value="N-(5'-PHOSPHORIBOSYL)ANTHRANILATE ISOMERASE"/>
    <property type="match status" value="1"/>
</dbReference>
<dbReference type="PANTHER" id="PTHR42894:SF1">
    <property type="entry name" value="N-(5'-PHOSPHORIBOSYL)ANTHRANILATE ISOMERASE"/>
    <property type="match status" value="1"/>
</dbReference>
<keyword evidence="8 10" id="KW-0057">Aromatic amino acid biosynthesis</keyword>
<sequence length="219" mass="23729">MVRVKICGISDSATAVVAAEAGADAIGLIFAPSRRRVTAAQAREIAAALPPFVTKVGVFVDEERGRIEESIAACGLGAVQLHGAEPPEFCAGFRVPVVKAIRVKDASSLEQMTAYQVDAFLLDTFDASALGGTGRTFDWTLAIQAARTHRTILSGGMTPVNVVEALTRVVPYGVDVSSGVETDGRKDHAKIRDFIRRVREWDVENQYPRVTYQVQTWRP</sequence>
<evidence type="ECO:0000256" key="4">
    <source>
        <dbReference type="ARBA" id="ARBA00012572"/>
    </source>
</evidence>
<keyword evidence="9 10" id="KW-0413">Isomerase</keyword>
<evidence type="ECO:0000256" key="7">
    <source>
        <dbReference type="ARBA" id="ARBA00022822"/>
    </source>
</evidence>
<keyword evidence="7 10" id="KW-0822">Tryptophan biosynthesis</keyword>
<evidence type="ECO:0000259" key="11">
    <source>
        <dbReference type="Pfam" id="PF00697"/>
    </source>
</evidence>
<organism evidence="12 13">
    <name type="scientific">Candidatus Segetimicrobium genomatis</name>
    <dbReference type="NCBI Taxonomy" id="2569760"/>
    <lineage>
        <taxon>Bacteria</taxon>
        <taxon>Bacillati</taxon>
        <taxon>Candidatus Sysuimicrobiota</taxon>
        <taxon>Candidatus Sysuimicrobiia</taxon>
        <taxon>Candidatus Sysuimicrobiales</taxon>
        <taxon>Candidatus Segetimicrobiaceae</taxon>
        <taxon>Candidatus Segetimicrobium</taxon>
    </lineage>
</organism>
<dbReference type="Pfam" id="PF00697">
    <property type="entry name" value="PRAI"/>
    <property type="match status" value="1"/>
</dbReference>
<evidence type="ECO:0000256" key="1">
    <source>
        <dbReference type="ARBA" id="ARBA00001164"/>
    </source>
</evidence>
<dbReference type="EC" id="5.3.1.24" evidence="4 10"/>
<dbReference type="Gene3D" id="3.20.20.70">
    <property type="entry name" value="Aldolase class I"/>
    <property type="match status" value="1"/>
</dbReference>
<evidence type="ECO:0000313" key="13">
    <source>
        <dbReference type="Proteomes" id="UP000318661"/>
    </source>
</evidence>
<comment type="caution">
    <text evidence="12">The sequence shown here is derived from an EMBL/GenBank/DDBJ whole genome shotgun (WGS) entry which is preliminary data.</text>
</comment>
<dbReference type="Proteomes" id="UP000318661">
    <property type="component" value="Unassembled WGS sequence"/>
</dbReference>
<comment type="similarity">
    <text evidence="3 10">Belongs to the TrpF family.</text>
</comment>
<evidence type="ECO:0000256" key="9">
    <source>
        <dbReference type="ARBA" id="ARBA00023235"/>
    </source>
</evidence>
<comment type="pathway">
    <text evidence="2 10">Amino-acid biosynthesis; L-tryptophan biosynthesis; L-tryptophan from chorismate: step 3/5.</text>
</comment>
<protein>
    <recommendedName>
        <fullName evidence="5 10">N-(5'-phosphoribosyl)anthranilate isomerase</fullName>
        <shortName evidence="10">PRAI</shortName>
        <ecNumber evidence="4 10">5.3.1.24</ecNumber>
    </recommendedName>
</protein>
<accession>A0A537LQZ6</accession>
<dbReference type="FunFam" id="3.20.20.70:FF:000075">
    <property type="entry name" value="Tryptophan biosynthesis protein TRP1"/>
    <property type="match status" value="1"/>
</dbReference>
<dbReference type="EMBL" id="VBAJ01000011">
    <property type="protein sequence ID" value="TMJ10441.1"/>
    <property type="molecule type" value="Genomic_DNA"/>
</dbReference>
<evidence type="ECO:0000256" key="10">
    <source>
        <dbReference type="HAMAP-Rule" id="MF_00135"/>
    </source>
</evidence>